<dbReference type="SMART" id="SM00082">
    <property type="entry name" value="LRRCT"/>
    <property type="match status" value="1"/>
</dbReference>
<feature type="domain" description="LRRCT" evidence="5">
    <location>
        <begin position="305"/>
        <end position="356"/>
    </location>
</feature>
<dbReference type="PANTHER" id="PTHR24369">
    <property type="entry name" value="ANTIGEN BSP, PUTATIVE-RELATED"/>
    <property type="match status" value="1"/>
</dbReference>
<keyword evidence="3" id="KW-0677">Repeat</keyword>
<dbReference type="InterPro" id="IPR000483">
    <property type="entry name" value="Cys-rich_flank_reg_C"/>
</dbReference>
<gene>
    <name evidence="6" type="ORF">FQN60_015816</name>
</gene>
<dbReference type="Gene3D" id="3.80.10.10">
    <property type="entry name" value="Ribonuclease Inhibitor"/>
    <property type="match status" value="3"/>
</dbReference>
<dbReference type="FunFam" id="3.80.10.10:FF:000770">
    <property type="entry name" value="Uncharacterized protein"/>
    <property type="match status" value="1"/>
</dbReference>
<evidence type="ECO:0000313" key="7">
    <source>
        <dbReference type="Proteomes" id="UP000327493"/>
    </source>
</evidence>
<dbReference type="GO" id="GO:0005886">
    <property type="term" value="C:plasma membrane"/>
    <property type="evidence" value="ECO:0007669"/>
    <property type="project" value="TreeGrafter"/>
</dbReference>
<evidence type="ECO:0000256" key="3">
    <source>
        <dbReference type="ARBA" id="ARBA00022737"/>
    </source>
</evidence>
<dbReference type="AlphaFoldDB" id="A0A5J5CS69"/>
<accession>A0A5J5CS69</accession>
<protein>
    <recommendedName>
        <fullName evidence="5">LRRCT domain-containing protein</fullName>
    </recommendedName>
</protein>
<reference evidence="6 7" key="1">
    <citation type="submission" date="2019-08" db="EMBL/GenBank/DDBJ databases">
        <title>A chromosome-level genome assembly, high-density linkage maps, and genome scans reveal the genomic architecture of hybrid incompatibilities underlying speciation via character displacement in darters (Percidae: Etheostominae).</title>
        <authorList>
            <person name="Moran R.L."/>
            <person name="Catchen J.M."/>
            <person name="Fuller R.C."/>
        </authorList>
    </citation>
    <scope>NUCLEOTIDE SEQUENCE [LARGE SCALE GENOMIC DNA]</scope>
    <source>
        <strain evidence="6">EspeVRDwgs_2016</strain>
        <tissue evidence="6">Muscle</tissue>
    </source>
</reference>
<dbReference type="FunFam" id="3.80.10.10:FF:001360">
    <property type="entry name" value="Uncharacterized protein"/>
    <property type="match status" value="1"/>
</dbReference>
<evidence type="ECO:0000256" key="1">
    <source>
        <dbReference type="ARBA" id="ARBA00022614"/>
    </source>
</evidence>
<name>A0A5J5CS69_9PERO</name>
<dbReference type="SMART" id="SM00369">
    <property type="entry name" value="LRR_TYP"/>
    <property type="match status" value="8"/>
</dbReference>
<dbReference type="SUPFAM" id="SSF52058">
    <property type="entry name" value="L domain-like"/>
    <property type="match status" value="1"/>
</dbReference>
<organism evidence="6 7">
    <name type="scientific">Etheostoma spectabile</name>
    <name type="common">orangethroat darter</name>
    <dbReference type="NCBI Taxonomy" id="54343"/>
    <lineage>
        <taxon>Eukaryota</taxon>
        <taxon>Metazoa</taxon>
        <taxon>Chordata</taxon>
        <taxon>Craniata</taxon>
        <taxon>Vertebrata</taxon>
        <taxon>Euteleostomi</taxon>
        <taxon>Actinopterygii</taxon>
        <taxon>Neopterygii</taxon>
        <taxon>Teleostei</taxon>
        <taxon>Neoteleostei</taxon>
        <taxon>Acanthomorphata</taxon>
        <taxon>Eupercaria</taxon>
        <taxon>Perciformes</taxon>
        <taxon>Percoidei</taxon>
        <taxon>Percidae</taxon>
        <taxon>Etheostomatinae</taxon>
        <taxon>Etheostoma</taxon>
    </lineage>
</organism>
<keyword evidence="7" id="KW-1185">Reference proteome</keyword>
<evidence type="ECO:0000313" key="6">
    <source>
        <dbReference type="EMBL" id="KAA8583270.1"/>
    </source>
</evidence>
<dbReference type="PANTHER" id="PTHR24369:SF210">
    <property type="entry name" value="CHAOPTIN-RELATED"/>
    <property type="match status" value="1"/>
</dbReference>
<dbReference type="Pfam" id="PF13855">
    <property type="entry name" value="LRR_8"/>
    <property type="match status" value="3"/>
</dbReference>
<dbReference type="InterPro" id="IPR003591">
    <property type="entry name" value="Leu-rich_rpt_typical-subtyp"/>
</dbReference>
<keyword evidence="2" id="KW-0732">Signal</keyword>
<dbReference type="SMART" id="SM00365">
    <property type="entry name" value="LRR_SD22"/>
    <property type="match status" value="4"/>
</dbReference>
<evidence type="ECO:0000256" key="4">
    <source>
        <dbReference type="ARBA" id="ARBA00023180"/>
    </source>
</evidence>
<keyword evidence="4" id="KW-0325">Glycoprotein</keyword>
<dbReference type="InterPro" id="IPR032675">
    <property type="entry name" value="LRR_dom_sf"/>
</dbReference>
<keyword evidence="1" id="KW-0433">Leucine-rich repeat</keyword>
<dbReference type="Proteomes" id="UP000327493">
    <property type="component" value="Chromosome 18"/>
</dbReference>
<sequence length="358" mass="39869">MFCTRGCTGSVTVFPDAGGLGDVGRSVDSDRLVLSSASWHVPTRRRGEMQHLAWLMLVILWMVQAVEGCPDVCENGITDLKAKALKSIPKIESINLEQNAITSIHPLAFSGAKQLMLLNLYGNHITNLPLRGFQDLLNLRFLMLGQNQIGILKPEMFAGMRNLSELDLPLNALTMLPSNAFKPLIALKVLDLSQNRIQKISPKAFAGLRQLMFLNLDNNRPLQSLEMLVLDNNLLSTLSLSTLDGLGSLQELYLRNNGLDHLPTDVFRNMANLSQLALSGNRLKTVDGNMFSHMPDLKKLYLHDNTWHCDCNIISLVQWMRQTKATLSPQDALKCRSPSDLQNKRLFSLEAALLCPTP</sequence>
<evidence type="ECO:0000256" key="2">
    <source>
        <dbReference type="ARBA" id="ARBA00022729"/>
    </source>
</evidence>
<dbReference type="PROSITE" id="PS51450">
    <property type="entry name" value="LRR"/>
    <property type="match status" value="2"/>
</dbReference>
<dbReference type="InterPro" id="IPR001611">
    <property type="entry name" value="Leu-rich_rpt"/>
</dbReference>
<dbReference type="EMBL" id="VOFY01000018">
    <property type="protein sequence ID" value="KAA8583270.1"/>
    <property type="molecule type" value="Genomic_DNA"/>
</dbReference>
<evidence type="ECO:0000259" key="5">
    <source>
        <dbReference type="SMART" id="SM00082"/>
    </source>
</evidence>
<dbReference type="InterPro" id="IPR050541">
    <property type="entry name" value="LRR_TM_domain-containing"/>
</dbReference>
<comment type="caution">
    <text evidence="6">The sequence shown here is derived from an EMBL/GenBank/DDBJ whole genome shotgun (WGS) entry which is preliminary data.</text>
</comment>
<proteinExistence type="predicted"/>